<sequence>MIHMDVDVRPPLSPAASLRSFRPGSIMASAKRARSPETALEFDRPAKRLVLGMREDAMDSADFSDGSFGVVHSASSSRFPSEDWVRQANGLSIGNATPYESRSTNSSIENLRAQSGDVDMMDSEENDGSNTQTQSLYPSPNHPYQAEARQYANLPQRLLPHLFQKSVHPEINVTPATPSSTAPTSVSSSTHDLHELRSSLNPTEGSMMSLSPTPSFSEALSPQSPLRNRPKFSMGPRQDCEKCRLGVKGHWAHFD</sequence>
<reference evidence="2 3" key="1">
    <citation type="journal article" date="2020" name="ISME J.">
        <title>Uncovering the hidden diversity of litter-decomposition mechanisms in mushroom-forming fungi.</title>
        <authorList>
            <person name="Floudas D."/>
            <person name="Bentzer J."/>
            <person name="Ahren D."/>
            <person name="Johansson T."/>
            <person name="Persson P."/>
            <person name="Tunlid A."/>
        </authorList>
    </citation>
    <scope>NUCLEOTIDE SEQUENCE [LARGE SCALE GENOMIC DNA]</scope>
    <source>
        <strain evidence="2 3">CBS 175.51</strain>
    </source>
</reference>
<feature type="compositionally biased region" description="Low complexity" evidence="1">
    <location>
        <begin position="173"/>
        <end position="190"/>
    </location>
</feature>
<evidence type="ECO:0000313" key="2">
    <source>
        <dbReference type="EMBL" id="KAF5324786.1"/>
    </source>
</evidence>
<dbReference type="OrthoDB" id="3200438at2759"/>
<evidence type="ECO:0000256" key="1">
    <source>
        <dbReference type="SAM" id="MobiDB-lite"/>
    </source>
</evidence>
<evidence type="ECO:0000313" key="3">
    <source>
        <dbReference type="Proteomes" id="UP000541558"/>
    </source>
</evidence>
<accession>A0A8H5BKE3</accession>
<feature type="compositionally biased region" description="Polar residues" evidence="1">
    <location>
        <begin position="198"/>
        <end position="226"/>
    </location>
</feature>
<keyword evidence="3" id="KW-1185">Reference proteome</keyword>
<feature type="region of interest" description="Disordered" evidence="1">
    <location>
        <begin position="172"/>
        <end position="237"/>
    </location>
</feature>
<dbReference type="EMBL" id="JAACJK010000164">
    <property type="protein sequence ID" value="KAF5324786.1"/>
    <property type="molecule type" value="Genomic_DNA"/>
</dbReference>
<feature type="region of interest" description="Disordered" evidence="1">
    <location>
        <begin position="119"/>
        <end position="143"/>
    </location>
</feature>
<comment type="caution">
    <text evidence="2">The sequence shown here is derived from an EMBL/GenBank/DDBJ whole genome shotgun (WGS) entry which is preliminary data.</text>
</comment>
<protein>
    <submittedName>
        <fullName evidence="2">Uncharacterized protein</fullName>
    </submittedName>
</protein>
<dbReference type="Proteomes" id="UP000541558">
    <property type="component" value="Unassembled WGS sequence"/>
</dbReference>
<feature type="compositionally biased region" description="Polar residues" evidence="1">
    <location>
        <begin position="128"/>
        <end position="138"/>
    </location>
</feature>
<organism evidence="2 3">
    <name type="scientific">Ephemerocybe angulata</name>
    <dbReference type="NCBI Taxonomy" id="980116"/>
    <lineage>
        <taxon>Eukaryota</taxon>
        <taxon>Fungi</taxon>
        <taxon>Dikarya</taxon>
        <taxon>Basidiomycota</taxon>
        <taxon>Agaricomycotina</taxon>
        <taxon>Agaricomycetes</taxon>
        <taxon>Agaricomycetidae</taxon>
        <taxon>Agaricales</taxon>
        <taxon>Agaricineae</taxon>
        <taxon>Psathyrellaceae</taxon>
        <taxon>Ephemerocybe</taxon>
    </lineage>
</organism>
<proteinExistence type="predicted"/>
<gene>
    <name evidence="2" type="ORF">D9611_004292</name>
</gene>
<name>A0A8H5BKE3_9AGAR</name>
<dbReference type="AlphaFoldDB" id="A0A8H5BKE3"/>